<dbReference type="Proteomes" id="UP000596123">
    <property type="component" value="Segment"/>
</dbReference>
<evidence type="ECO:0000313" key="1">
    <source>
        <dbReference type="EMBL" id="QQO90395.1"/>
    </source>
</evidence>
<dbReference type="EMBL" id="MW366843">
    <property type="protein sequence ID" value="QQO90395.1"/>
    <property type="molecule type" value="Genomic_DNA"/>
</dbReference>
<dbReference type="InterPro" id="IPR058915">
    <property type="entry name" value="AcrVA2-like"/>
</dbReference>
<organism evidence="1 2">
    <name type="scientific">Erwinia phage pEa_SNUABM_5</name>
    <dbReference type="NCBI Taxonomy" id="2797313"/>
    <lineage>
        <taxon>Viruses</taxon>
        <taxon>Duplodnaviria</taxon>
        <taxon>Heunggongvirae</taxon>
        <taxon>Uroviricota</taxon>
        <taxon>Caudoviricetes</taxon>
        <taxon>Rivsvirus</taxon>
        <taxon>Rivsvirus SNUABM5</taxon>
    </lineage>
</organism>
<dbReference type="Pfam" id="PF26125">
    <property type="entry name" value="AcrVA2-like"/>
    <property type="match status" value="1"/>
</dbReference>
<proteinExistence type="predicted"/>
<evidence type="ECO:0000313" key="2">
    <source>
        <dbReference type="Proteomes" id="UP000596123"/>
    </source>
</evidence>
<protein>
    <submittedName>
        <fullName evidence="1">Uncharacterized protein</fullName>
    </submittedName>
</protein>
<gene>
    <name evidence="1" type="ORF">pEaSNUABM5_00253</name>
</gene>
<name>A0A7T8EPN4_9CAUD</name>
<reference evidence="1 2" key="1">
    <citation type="submission" date="2020-12" db="EMBL/GenBank/DDBJ databases">
        <title>Complete genome sequence of Erwinia phage pEa_SNUABM_5.</title>
        <authorList>
            <person name="Kim S.G."/>
            <person name="Lee S.B."/>
            <person name="Kwon J."/>
            <person name="Park S.C."/>
        </authorList>
    </citation>
    <scope>NUCLEOTIDE SEQUENCE [LARGE SCALE GENOMIC DNA]</scope>
</reference>
<sequence>MAETKFYQEIHQATIETNFSIGVTRKHLTSQLEKLIETKNGKLPHYGFSFEEFGSFVGDKYTPNPDMDLRQQAMAGCTQVMCHFMWSFSKGSFEPEQELKEHIIKSDPPKVLPCAMLRQLPSWSQWIDCDVAVDITENGVIEQTLSLTGFWATYCNVGGRLNLCLTALGLYYPKGDHNSEDDDAHSQVARVSCMFEIEEDRPLEDTCLVDAFFMSAKGNHGLYDDHPEFEPISNMIKRWAKQSVNILVFVASEIDSLPAENRTGIVPRRKGKHYRLATVTKERRWTVGQEFLTPIREYEEALRTMTVAQKRAAHIRRGHYHSFWRGPRDGQRELFSKWLPPCVVRGTLAD</sequence>
<keyword evidence="2" id="KW-1185">Reference proteome</keyword>
<accession>A0A7T8EPN4</accession>